<reference evidence="1" key="1">
    <citation type="submission" date="2014-09" db="EMBL/GenBank/DDBJ databases">
        <authorList>
            <person name="Magalhaes I.L.F."/>
            <person name="Oliveira U."/>
            <person name="Santos F.R."/>
            <person name="Vidigal T.H.D.A."/>
            <person name="Brescovit A.D."/>
            <person name="Santos A.J."/>
        </authorList>
    </citation>
    <scope>NUCLEOTIDE SEQUENCE</scope>
    <source>
        <tissue evidence="1">Shoot tissue taken approximately 20 cm above the soil surface</tissue>
    </source>
</reference>
<proteinExistence type="predicted"/>
<evidence type="ECO:0000313" key="1">
    <source>
        <dbReference type="EMBL" id="JAD65146.1"/>
    </source>
</evidence>
<organism evidence="1">
    <name type="scientific">Arundo donax</name>
    <name type="common">Giant reed</name>
    <name type="synonym">Donax arundinaceus</name>
    <dbReference type="NCBI Taxonomy" id="35708"/>
    <lineage>
        <taxon>Eukaryota</taxon>
        <taxon>Viridiplantae</taxon>
        <taxon>Streptophyta</taxon>
        <taxon>Embryophyta</taxon>
        <taxon>Tracheophyta</taxon>
        <taxon>Spermatophyta</taxon>
        <taxon>Magnoliopsida</taxon>
        <taxon>Liliopsida</taxon>
        <taxon>Poales</taxon>
        <taxon>Poaceae</taxon>
        <taxon>PACMAD clade</taxon>
        <taxon>Arundinoideae</taxon>
        <taxon>Arundineae</taxon>
        <taxon>Arundo</taxon>
    </lineage>
</organism>
<dbReference type="AlphaFoldDB" id="A0A0A9BP91"/>
<dbReference type="EMBL" id="GBRH01232749">
    <property type="protein sequence ID" value="JAD65146.1"/>
    <property type="molecule type" value="Transcribed_RNA"/>
</dbReference>
<name>A0A0A9BP91_ARUDO</name>
<protein>
    <submittedName>
        <fullName evidence="1">Uncharacterized protein</fullName>
    </submittedName>
</protein>
<reference evidence="1" key="2">
    <citation type="journal article" date="2015" name="Data Brief">
        <title>Shoot transcriptome of the giant reed, Arundo donax.</title>
        <authorList>
            <person name="Barrero R.A."/>
            <person name="Guerrero F.D."/>
            <person name="Moolhuijzen P."/>
            <person name="Goolsby J.A."/>
            <person name="Tidwell J."/>
            <person name="Bellgard S.E."/>
            <person name="Bellgard M.I."/>
        </authorList>
    </citation>
    <scope>NUCLEOTIDE SEQUENCE</scope>
    <source>
        <tissue evidence="1">Shoot tissue taken approximately 20 cm above the soil surface</tissue>
    </source>
</reference>
<accession>A0A0A9BP91</accession>
<sequence>MLSHYCLIVFCFLPLSTFAVRT</sequence>